<sequence>MRKRGSVQNPPLERLPTTNVTLLKRRRAQRLDIVKKQLERAKQIRRRAREVKSSFHTLAYFVAKSRKAHLDRNRLKVNSRKNSVQIGPENDRLGLVVRVTGNNVLSPEAKETFNLLRLSHVFSGVFIKVNKPMLKVLNIISPYCIWGYPSLRTVSDLIFKRGYTECSDGKTHSINNQIIEDKLGEHGILCIEDILHELTTVGPNFVDVLSFLLPFRLVPIDKSKEKNDNMMKYGRKVSREDWSIAGRVEDINEIVARIL</sequence>
<keyword evidence="6" id="KW-1185">Reference proteome</keyword>
<dbReference type="CDD" id="cd01657">
    <property type="entry name" value="Ribosomal_L7_archeal_euk"/>
    <property type="match status" value="1"/>
</dbReference>
<dbReference type="Gene3D" id="3.30.1390.20">
    <property type="entry name" value="Ribosomal protein L30, ferredoxin-like fold domain"/>
    <property type="match status" value="1"/>
</dbReference>
<evidence type="ECO:0000259" key="4">
    <source>
        <dbReference type="Pfam" id="PF00327"/>
    </source>
</evidence>
<dbReference type="GO" id="GO:1990904">
    <property type="term" value="C:ribonucleoprotein complex"/>
    <property type="evidence" value="ECO:0007669"/>
    <property type="project" value="UniProtKB-KW"/>
</dbReference>
<feature type="domain" description="Large ribosomal subunit protein uL30-like ferredoxin-like fold" evidence="4">
    <location>
        <begin position="96"/>
        <end position="143"/>
    </location>
</feature>
<comment type="similarity">
    <text evidence="1">Belongs to the universal ribosomal protein uL30 family.</text>
</comment>
<dbReference type="InterPro" id="IPR039699">
    <property type="entry name" value="Ribosomal_uL30"/>
</dbReference>
<dbReference type="SUPFAM" id="SSF55129">
    <property type="entry name" value="Ribosomal protein L30p/L7e"/>
    <property type="match status" value="1"/>
</dbReference>
<dbReference type="Proteomes" id="UP001626550">
    <property type="component" value="Unassembled WGS sequence"/>
</dbReference>
<dbReference type="InterPro" id="IPR016082">
    <property type="entry name" value="Ribosomal_uL30_ferredoxin-like"/>
</dbReference>
<dbReference type="InterPro" id="IPR035808">
    <property type="entry name" value="Ribosomal_uL30_euk_arc"/>
</dbReference>
<keyword evidence="2" id="KW-0689">Ribosomal protein</keyword>
<comment type="caution">
    <text evidence="5">The sequence shown here is derived from an EMBL/GenBank/DDBJ whole genome shotgun (WGS) entry which is preliminary data.</text>
</comment>
<evidence type="ECO:0000256" key="3">
    <source>
        <dbReference type="ARBA" id="ARBA00023274"/>
    </source>
</evidence>
<protein>
    <submittedName>
        <fullName evidence="5">Ribosomal-like protein</fullName>
    </submittedName>
</protein>
<dbReference type="PANTHER" id="PTHR11524">
    <property type="entry name" value="60S RIBOSOMAL PROTEIN L7"/>
    <property type="match status" value="1"/>
</dbReference>
<dbReference type="EMBL" id="JBJKFK010000100">
    <property type="protein sequence ID" value="KAL3319814.1"/>
    <property type="molecule type" value="Genomic_DNA"/>
</dbReference>
<evidence type="ECO:0000313" key="5">
    <source>
        <dbReference type="EMBL" id="KAL3319814.1"/>
    </source>
</evidence>
<evidence type="ECO:0000256" key="1">
    <source>
        <dbReference type="ARBA" id="ARBA00007594"/>
    </source>
</evidence>
<gene>
    <name evidence="5" type="primary">RLP7</name>
    <name evidence="5" type="ORF">Ciccas_001519</name>
</gene>
<dbReference type="InterPro" id="IPR036919">
    <property type="entry name" value="Ribo_uL30_ferredoxin-like_sf"/>
</dbReference>
<evidence type="ECO:0000313" key="6">
    <source>
        <dbReference type="Proteomes" id="UP001626550"/>
    </source>
</evidence>
<name>A0ABD2QJV0_9PLAT</name>
<reference evidence="5 6" key="1">
    <citation type="submission" date="2024-11" db="EMBL/GenBank/DDBJ databases">
        <title>Adaptive evolution of stress response genes in parasites aligns with host niche diversity.</title>
        <authorList>
            <person name="Hahn C."/>
            <person name="Resl P."/>
        </authorList>
    </citation>
    <scope>NUCLEOTIDE SEQUENCE [LARGE SCALE GENOMIC DNA]</scope>
    <source>
        <strain evidence="5">EGGRZ-B1_66</strain>
        <tissue evidence="5">Body</tissue>
    </source>
</reference>
<dbReference type="PANTHER" id="PTHR11524:SF16">
    <property type="entry name" value="LARGE RIBOSOMAL SUBUNIT PROTEIN UL30"/>
    <property type="match status" value="1"/>
</dbReference>
<organism evidence="5 6">
    <name type="scientific">Cichlidogyrus casuarinus</name>
    <dbReference type="NCBI Taxonomy" id="1844966"/>
    <lineage>
        <taxon>Eukaryota</taxon>
        <taxon>Metazoa</taxon>
        <taxon>Spiralia</taxon>
        <taxon>Lophotrochozoa</taxon>
        <taxon>Platyhelminthes</taxon>
        <taxon>Monogenea</taxon>
        <taxon>Monopisthocotylea</taxon>
        <taxon>Dactylogyridea</taxon>
        <taxon>Ancyrocephalidae</taxon>
        <taxon>Cichlidogyrus</taxon>
    </lineage>
</organism>
<keyword evidence="3" id="KW-0687">Ribonucleoprotein</keyword>
<dbReference type="FunFam" id="3.30.1390.20:FF:000004">
    <property type="entry name" value="60S ribosomal protein L7"/>
    <property type="match status" value="1"/>
</dbReference>
<dbReference type="Pfam" id="PF00327">
    <property type="entry name" value="Ribosomal_L30"/>
    <property type="match status" value="1"/>
</dbReference>
<proteinExistence type="inferred from homology"/>
<evidence type="ECO:0000256" key="2">
    <source>
        <dbReference type="ARBA" id="ARBA00022980"/>
    </source>
</evidence>
<accession>A0ABD2QJV0</accession>
<dbReference type="AlphaFoldDB" id="A0ABD2QJV0"/>
<dbReference type="GO" id="GO:0005840">
    <property type="term" value="C:ribosome"/>
    <property type="evidence" value="ECO:0007669"/>
    <property type="project" value="UniProtKB-KW"/>
</dbReference>